<dbReference type="SUPFAM" id="SSF48173">
    <property type="entry name" value="Cryptochrome/photolyase FAD-binding domain"/>
    <property type="match status" value="1"/>
</dbReference>
<evidence type="ECO:0000313" key="2">
    <source>
        <dbReference type="EMBL" id="QNR23931.1"/>
    </source>
</evidence>
<feature type="domain" description="Cryptochrome/DNA photolyase FAD-binding" evidence="1">
    <location>
        <begin position="337"/>
        <end position="418"/>
    </location>
</feature>
<dbReference type="PANTHER" id="PTHR38657:SF1">
    <property type="entry name" value="SLR1343 PROTEIN"/>
    <property type="match status" value="1"/>
</dbReference>
<dbReference type="AlphaFoldDB" id="A0A7H0VDY3"/>
<dbReference type="RefSeq" id="WP_210758467.1">
    <property type="nucleotide sequence ID" value="NZ_CP060139.1"/>
</dbReference>
<reference evidence="2 3" key="1">
    <citation type="submission" date="2020-08" db="EMBL/GenBank/DDBJ databases">
        <title>Croceimicrobium hydrocarbonivorans gen. nov., sp. nov., a novel marine bacterium isolated from a bacterial consortium that degrades polyethylene terephthalate.</title>
        <authorList>
            <person name="Liu R."/>
        </authorList>
    </citation>
    <scope>NUCLEOTIDE SEQUENCE [LARGE SCALE GENOMIC DNA]</scope>
    <source>
        <strain evidence="2 3">A20-9</strain>
    </source>
</reference>
<proteinExistence type="predicted"/>
<dbReference type="InterPro" id="IPR014729">
    <property type="entry name" value="Rossmann-like_a/b/a_fold"/>
</dbReference>
<evidence type="ECO:0000313" key="3">
    <source>
        <dbReference type="Proteomes" id="UP000516305"/>
    </source>
</evidence>
<dbReference type="Proteomes" id="UP000516305">
    <property type="component" value="Chromosome"/>
</dbReference>
<dbReference type="Gene3D" id="1.10.10.1710">
    <property type="entry name" value="Deoxyribodipyrimidine photolyase-related"/>
    <property type="match status" value="1"/>
</dbReference>
<protein>
    <submittedName>
        <fullName evidence="2">Cryptochrome/photolyase family protein</fullName>
    </submittedName>
</protein>
<name>A0A7H0VDY3_9FLAO</name>
<gene>
    <name evidence="2" type="ORF">H4K34_16385</name>
</gene>
<dbReference type="Pfam" id="PF04244">
    <property type="entry name" value="DPRP"/>
    <property type="match status" value="1"/>
</dbReference>
<keyword evidence="2" id="KW-0456">Lyase</keyword>
<accession>A0A7H0VDY3</accession>
<dbReference type="PANTHER" id="PTHR38657">
    <property type="entry name" value="SLR1343 PROTEIN"/>
    <property type="match status" value="1"/>
</dbReference>
<dbReference type="Gene3D" id="1.10.579.10">
    <property type="entry name" value="DNA Cyclobutane Dipyrimidine Photolyase, subunit A, domain 3"/>
    <property type="match status" value="1"/>
</dbReference>
<organism evidence="2 3">
    <name type="scientific">Croceimicrobium hydrocarbonivorans</name>
    <dbReference type="NCBI Taxonomy" id="2761580"/>
    <lineage>
        <taxon>Bacteria</taxon>
        <taxon>Pseudomonadati</taxon>
        <taxon>Bacteroidota</taxon>
        <taxon>Flavobacteriia</taxon>
        <taxon>Flavobacteriales</taxon>
        <taxon>Owenweeksiaceae</taxon>
        <taxon>Croceimicrobium</taxon>
    </lineage>
</organism>
<dbReference type="GO" id="GO:0016829">
    <property type="term" value="F:lyase activity"/>
    <property type="evidence" value="ECO:0007669"/>
    <property type="project" value="UniProtKB-KW"/>
</dbReference>
<dbReference type="InterPro" id="IPR007357">
    <property type="entry name" value="PhrB-like"/>
</dbReference>
<dbReference type="EMBL" id="CP060139">
    <property type="protein sequence ID" value="QNR23931.1"/>
    <property type="molecule type" value="Genomic_DNA"/>
</dbReference>
<dbReference type="InterPro" id="IPR005101">
    <property type="entry name" value="Cryptochr/Photolyase_FAD-bd"/>
</dbReference>
<dbReference type="InterPro" id="IPR052551">
    <property type="entry name" value="UV-DNA_repair_photolyase"/>
</dbReference>
<dbReference type="Gene3D" id="1.25.40.80">
    <property type="match status" value="1"/>
</dbReference>
<dbReference type="Pfam" id="PF03441">
    <property type="entry name" value="FAD_binding_7"/>
    <property type="match status" value="1"/>
</dbReference>
<dbReference type="Gene3D" id="3.40.50.620">
    <property type="entry name" value="HUPs"/>
    <property type="match status" value="1"/>
</dbReference>
<evidence type="ECO:0000259" key="1">
    <source>
        <dbReference type="Pfam" id="PF03441"/>
    </source>
</evidence>
<keyword evidence="3" id="KW-1185">Reference proteome</keyword>
<dbReference type="KEGG" id="chyd:H4K34_16385"/>
<dbReference type="InterPro" id="IPR036134">
    <property type="entry name" value="Crypto/Photolyase_FAD-like_sf"/>
</dbReference>
<sequence>MKKSLHLILGDCLFPDHSALLGNESPQSLLFIEDYGLCTHFRYHKHKLLFFLTAMRHHAHLLQAQHEVHYLKLVDDQNQIHPQSFTARLEQFLNDHPEFESIRCYEVDDRFFEEELKQWAHSYNRKLEFVPSPKFLFPLSDFKAYLQEHKKPFLKTYYQRQRLALKILLDADNQPIGGQWSYDAQNRKKLPSKAQTPPRLAFAESDTFKDVKNLVAEHFSEHPGKVQDFAWATTREEALAVLDQFLQEKLELFGPYEDAFEAQQKFLYHSTLSPYLNCGLLLPEEVLDAVLKQYQEQDSHMPSVEGFVRQLIGWREFVRGMYRNFDFEKNHFGLQRKLSPLWYEANTGIPPLDDALRKCQEEAYNHHIERLMIIGNTMLLCEIDPQEVYRWFMEMYIDSADWVMAANVFGMSQFADGGSFATKPYIAGSNYLRKMSHYAKGPWCDTMDGLYWRFIDQHRQTFAHNHRMSMMLGTLDRMEEARKKRIFKAAEDFIQKVSYLD</sequence>